<name>A0A5X8MSP1_SALET</name>
<accession>A0A5X8MSP1</accession>
<dbReference type="AlphaFoldDB" id="A0A5X8MSP1"/>
<comment type="caution">
    <text evidence="1">The sequence shown here is derived from an EMBL/GenBank/DDBJ whole genome shotgun (WGS) entry which is preliminary data.</text>
</comment>
<sequence length="65" mass="7500">MASIQHTQNSTKKVVLPYVRRLPETIVACLDPFCAALYRERRELLHRFKEALDAAGVEYVEADHE</sequence>
<dbReference type="EMBL" id="AAHWHN010000029">
    <property type="protein sequence ID" value="ECB0429276.1"/>
    <property type="molecule type" value="Genomic_DNA"/>
</dbReference>
<evidence type="ECO:0000313" key="1">
    <source>
        <dbReference type="EMBL" id="ECB0429276.1"/>
    </source>
</evidence>
<proteinExistence type="predicted"/>
<organism evidence="1">
    <name type="scientific">Salmonella enterica subsp. enterica serovar Agbeni</name>
    <dbReference type="NCBI Taxonomy" id="1967642"/>
    <lineage>
        <taxon>Bacteria</taxon>
        <taxon>Pseudomonadati</taxon>
        <taxon>Pseudomonadota</taxon>
        <taxon>Gammaproteobacteria</taxon>
        <taxon>Enterobacterales</taxon>
        <taxon>Enterobacteriaceae</taxon>
        <taxon>Salmonella</taxon>
    </lineage>
</organism>
<protein>
    <submittedName>
        <fullName evidence="1">Uncharacterized protein</fullName>
    </submittedName>
</protein>
<gene>
    <name evidence="1" type="ORF">EUV16_21720</name>
</gene>
<reference evidence="1" key="1">
    <citation type="submission" date="2019-01" db="EMBL/GenBank/DDBJ databases">
        <authorList>
            <person name="Ashton P.M."/>
            <person name="Dallman T."/>
            <person name="Nair S."/>
            <person name="De Pinna E."/>
            <person name="Peters T."/>
            <person name="Grant K."/>
        </authorList>
    </citation>
    <scope>NUCLEOTIDE SEQUENCE</scope>
    <source>
        <strain evidence="1">559803</strain>
    </source>
</reference>